<keyword evidence="6" id="KW-0865">Zymogen</keyword>
<dbReference type="Proteomes" id="UP000079169">
    <property type="component" value="Unplaced"/>
</dbReference>
<evidence type="ECO:0000256" key="6">
    <source>
        <dbReference type="ARBA" id="ARBA00023145"/>
    </source>
</evidence>
<feature type="domain" description="Peptidase S8 pro-domain" evidence="8">
    <location>
        <begin position="50"/>
        <end position="115"/>
    </location>
</feature>
<keyword evidence="2" id="KW-0165">Cleavage on pair of basic residues</keyword>
<dbReference type="RefSeq" id="XP_026685866.1">
    <property type="nucleotide sequence ID" value="XM_026830065.1"/>
</dbReference>
<evidence type="ECO:0000256" key="1">
    <source>
        <dbReference type="ARBA" id="ARBA00022670"/>
    </source>
</evidence>
<dbReference type="GO" id="GO:0000139">
    <property type="term" value="C:Golgi membrane"/>
    <property type="evidence" value="ECO:0007669"/>
    <property type="project" value="TreeGrafter"/>
</dbReference>
<evidence type="ECO:0000256" key="3">
    <source>
        <dbReference type="ARBA" id="ARBA00022729"/>
    </source>
</evidence>
<dbReference type="GO" id="GO:0005802">
    <property type="term" value="C:trans-Golgi network"/>
    <property type="evidence" value="ECO:0007669"/>
    <property type="project" value="TreeGrafter"/>
</dbReference>
<protein>
    <submittedName>
        <fullName evidence="10">Uncharacterized protein LOC113471140</fullName>
    </submittedName>
</protein>
<dbReference type="SUPFAM" id="SSF54897">
    <property type="entry name" value="Protease propeptides/inhibitors"/>
    <property type="match status" value="1"/>
</dbReference>
<dbReference type="InterPro" id="IPR032815">
    <property type="entry name" value="S8_pro-domain"/>
</dbReference>
<keyword evidence="1" id="KW-0645">Protease</keyword>
<proteinExistence type="predicted"/>
<reference evidence="10" key="1">
    <citation type="submission" date="2025-08" db="UniProtKB">
        <authorList>
            <consortium name="RefSeq"/>
        </authorList>
    </citation>
    <scope>IDENTIFICATION</scope>
</reference>
<dbReference type="Pfam" id="PF16470">
    <property type="entry name" value="S8_pro-domain"/>
    <property type="match status" value="1"/>
</dbReference>
<dbReference type="GO" id="GO:0004252">
    <property type="term" value="F:serine-type endopeptidase activity"/>
    <property type="evidence" value="ECO:0007669"/>
    <property type="project" value="TreeGrafter"/>
</dbReference>
<dbReference type="KEGG" id="dci:113471140"/>
<gene>
    <name evidence="10" type="primary">LOC113471140</name>
</gene>
<dbReference type="PANTHER" id="PTHR42884">
    <property type="entry name" value="PROPROTEIN CONVERTASE SUBTILISIN/KEXIN-RELATED"/>
    <property type="match status" value="1"/>
</dbReference>
<feature type="non-terminal residue" evidence="10">
    <location>
        <position position="214"/>
    </location>
</feature>
<dbReference type="GeneID" id="113471140"/>
<dbReference type="Gene3D" id="3.30.70.850">
    <property type="entry name" value="Peptidase S8, pro-domain"/>
    <property type="match status" value="1"/>
</dbReference>
<dbReference type="InterPro" id="IPR038466">
    <property type="entry name" value="S8_pro-domain_sf"/>
</dbReference>
<dbReference type="PaxDb" id="121845-A0A3Q0JBQ0"/>
<evidence type="ECO:0000256" key="2">
    <source>
        <dbReference type="ARBA" id="ARBA00022685"/>
    </source>
</evidence>
<keyword evidence="4" id="KW-0378">Hydrolase</keyword>
<keyword evidence="9" id="KW-1185">Reference proteome</keyword>
<keyword evidence="3" id="KW-0732">Signal</keyword>
<dbReference type="STRING" id="121845.A0A3Q0JBQ0"/>
<evidence type="ECO:0000256" key="4">
    <source>
        <dbReference type="ARBA" id="ARBA00022801"/>
    </source>
</evidence>
<keyword evidence="5" id="KW-0720">Serine protease</keyword>
<organism evidence="9 10">
    <name type="scientific">Diaphorina citri</name>
    <name type="common">Asian citrus psyllid</name>
    <dbReference type="NCBI Taxonomy" id="121845"/>
    <lineage>
        <taxon>Eukaryota</taxon>
        <taxon>Metazoa</taxon>
        <taxon>Ecdysozoa</taxon>
        <taxon>Arthropoda</taxon>
        <taxon>Hexapoda</taxon>
        <taxon>Insecta</taxon>
        <taxon>Pterygota</taxon>
        <taxon>Neoptera</taxon>
        <taxon>Paraneoptera</taxon>
        <taxon>Hemiptera</taxon>
        <taxon>Sternorrhyncha</taxon>
        <taxon>Psylloidea</taxon>
        <taxon>Psyllidae</taxon>
        <taxon>Diaphorininae</taxon>
        <taxon>Diaphorina</taxon>
    </lineage>
</organism>
<evidence type="ECO:0000256" key="5">
    <source>
        <dbReference type="ARBA" id="ARBA00022825"/>
    </source>
</evidence>
<dbReference type="GO" id="GO:0016485">
    <property type="term" value="P:protein processing"/>
    <property type="evidence" value="ECO:0007669"/>
    <property type="project" value="TreeGrafter"/>
</dbReference>
<accession>A0A3Q0JBQ0</accession>
<evidence type="ECO:0000313" key="9">
    <source>
        <dbReference type="Proteomes" id="UP000079169"/>
    </source>
</evidence>
<keyword evidence="7" id="KW-0325">Glycoprotein</keyword>
<evidence type="ECO:0000259" key="8">
    <source>
        <dbReference type="Pfam" id="PF16470"/>
    </source>
</evidence>
<sequence length="214" mass="24310">MYNTRLCFYYEHLTRILTTRSVFVAALCLLMVCGGFCEAAQRTQPIFMNEFAVRLSSGDAADADRIAAKHGFVNVGQIGSLPGYYLFRHNHVHRRSTTMSETHHSLLSSEPQVNLFIFFAMGCSSALNTMVLTREQAKQALAVAKNKRERYWQRIQVRHDLIPQLADPTILNQFKVRLAALDQTFLEFEAAQNKIVELNALVEEVDQIKDVLSV</sequence>
<evidence type="ECO:0000256" key="7">
    <source>
        <dbReference type="ARBA" id="ARBA00023180"/>
    </source>
</evidence>
<dbReference type="FunFam" id="3.30.70.850:FF:000001">
    <property type="entry name" value="Proprotein convertase subtilisin/kexin type 5"/>
    <property type="match status" value="1"/>
</dbReference>
<dbReference type="AlphaFoldDB" id="A0A3Q0JBQ0"/>
<dbReference type="PANTHER" id="PTHR42884:SF14">
    <property type="entry name" value="NEUROENDOCRINE CONVERTASE 1"/>
    <property type="match status" value="1"/>
</dbReference>
<evidence type="ECO:0000313" key="10">
    <source>
        <dbReference type="RefSeq" id="XP_026685866.1"/>
    </source>
</evidence>
<name>A0A3Q0JBQ0_DIACI</name>